<accession>A0A0M4FI98</accession>
<dbReference type="RefSeq" id="WP_053602705.1">
    <property type="nucleotide sequence ID" value="NZ_CP012600.1"/>
</dbReference>
<dbReference type="STRING" id="1441095.AM592_04640"/>
<protein>
    <recommendedName>
        <fullName evidence="4">DUF177 domain-containing protein</fullName>
    </recommendedName>
</protein>
<proteinExistence type="predicted"/>
<dbReference type="InterPro" id="IPR003772">
    <property type="entry name" value="YceD"/>
</dbReference>
<evidence type="ECO:0008006" key="4">
    <source>
        <dbReference type="Google" id="ProtNLM"/>
    </source>
</evidence>
<sequence>MKWTVYQLNQLAHKGLEFDETLELDELTKANTDIRRISPIRVKGKADIDSKQAAFDFTISGEMTLPCSRTLVDVIHPFTLTTKELFSFYGEEEELDDDDFHIAENDIVDLTPIIKEEILLEVPMQIFADSKEKPGAAPQKGQDWQVVSEEEHENRVDPRLADLKKLLNNDNES</sequence>
<dbReference type="EMBL" id="CP012600">
    <property type="protein sequence ID" value="ALC80954.1"/>
    <property type="molecule type" value="Genomic_DNA"/>
</dbReference>
<gene>
    <name evidence="2" type="ORF">AM592_04640</name>
</gene>
<name>A0A0M4FI98_9BACI</name>
<dbReference type="Pfam" id="PF02620">
    <property type="entry name" value="YceD"/>
    <property type="match status" value="1"/>
</dbReference>
<keyword evidence="3" id="KW-1185">Reference proteome</keyword>
<evidence type="ECO:0000256" key="1">
    <source>
        <dbReference type="SAM" id="MobiDB-lite"/>
    </source>
</evidence>
<feature type="region of interest" description="Disordered" evidence="1">
    <location>
        <begin position="131"/>
        <end position="173"/>
    </location>
</feature>
<reference evidence="3" key="1">
    <citation type="submission" date="2015-08" db="EMBL/GenBank/DDBJ databases">
        <title>Genome sequencing project for genomic taxonomy and phylogenomics of Bacillus-like bacteria.</title>
        <authorList>
            <person name="Liu B."/>
            <person name="Wang J."/>
            <person name="Zhu Y."/>
            <person name="Liu G."/>
            <person name="Chen Q."/>
            <person name="Chen Z."/>
            <person name="Lan J."/>
            <person name="Che J."/>
            <person name="Ge C."/>
            <person name="Shi H."/>
            <person name="Pan Z."/>
            <person name="Liu X."/>
        </authorList>
    </citation>
    <scope>NUCLEOTIDE SEQUENCE [LARGE SCALE GENOMIC DNA]</scope>
    <source>
        <strain evidence="3">FJAT-4402</strain>
    </source>
</reference>
<organism evidence="2 3">
    <name type="scientific">Bacillus gobiensis</name>
    <dbReference type="NCBI Taxonomy" id="1441095"/>
    <lineage>
        <taxon>Bacteria</taxon>
        <taxon>Bacillati</taxon>
        <taxon>Bacillota</taxon>
        <taxon>Bacilli</taxon>
        <taxon>Bacillales</taxon>
        <taxon>Bacillaceae</taxon>
        <taxon>Bacillus</taxon>
    </lineage>
</organism>
<evidence type="ECO:0000313" key="3">
    <source>
        <dbReference type="Proteomes" id="UP000067625"/>
    </source>
</evidence>
<dbReference type="Proteomes" id="UP000067625">
    <property type="component" value="Chromosome"/>
</dbReference>
<feature type="compositionally biased region" description="Basic and acidic residues" evidence="1">
    <location>
        <begin position="152"/>
        <end position="167"/>
    </location>
</feature>
<evidence type="ECO:0000313" key="2">
    <source>
        <dbReference type="EMBL" id="ALC80954.1"/>
    </source>
</evidence>
<dbReference type="OrthoDB" id="9790372at2"/>
<reference evidence="2 3" key="2">
    <citation type="journal article" date="2016" name="Int. J. Syst. Evol. Microbiol.">
        <title>Bacillus gobiensis sp. nov., isolated from a soil sample.</title>
        <authorList>
            <person name="Liu B."/>
            <person name="Liu G.H."/>
            <person name="Cetin S."/>
            <person name="Schumann P."/>
            <person name="Pan Z.Z."/>
            <person name="Chen Q.Q."/>
        </authorList>
    </citation>
    <scope>NUCLEOTIDE SEQUENCE [LARGE SCALE GENOMIC DNA]</scope>
    <source>
        <strain evidence="2 3">FJAT-4402</strain>
    </source>
</reference>
<dbReference type="PATRIC" id="fig|1441095.3.peg.1021"/>
<dbReference type="AlphaFoldDB" id="A0A0M4FI98"/>